<dbReference type="CDD" id="cd09270">
    <property type="entry name" value="RNase_H2-B"/>
    <property type="match status" value="1"/>
</dbReference>
<organism evidence="9 10">
    <name type="scientific">Mixia osmundae (strain CBS 9802 / IAM 14324 / JCM 22182 / KY 12970)</name>
    <dbReference type="NCBI Taxonomy" id="764103"/>
    <lineage>
        <taxon>Eukaryota</taxon>
        <taxon>Fungi</taxon>
        <taxon>Dikarya</taxon>
        <taxon>Basidiomycota</taxon>
        <taxon>Pucciniomycotina</taxon>
        <taxon>Mixiomycetes</taxon>
        <taxon>Mixiales</taxon>
        <taxon>Mixiaceae</taxon>
        <taxon>Mixia</taxon>
    </lineage>
</organism>
<accession>G7DX10</accession>
<dbReference type="InterPro" id="IPR040456">
    <property type="entry name" value="RNase_H2_suB"/>
</dbReference>
<dbReference type="PANTHER" id="PTHR13383">
    <property type="entry name" value="RIBONUCLEASE H2 SUBUNIT B"/>
    <property type="match status" value="1"/>
</dbReference>
<evidence type="ECO:0000259" key="8">
    <source>
        <dbReference type="Pfam" id="PF17745"/>
    </source>
</evidence>
<evidence type="ECO:0000256" key="3">
    <source>
        <dbReference type="ARBA" id="ARBA00023242"/>
    </source>
</evidence>
<comment type="subcellular location">
    <subcellularLocation>
        <location evidence="1">Nucleus</location>
    </subcellularLocation>
</comment>
<feature type="region of interest" description="Disordered" evidence="6">
    <location>
        <begin position="326"/>
        <end position="396"/>
    </location>
</feature>
<evidence type="ECO:0000256" key="1">
    <source>
        <dbReference type="ARBA" id="ARBA00004123"/>
    </source>
</evidence>
<evidence type="ECO:0000313" key="9">
    <source>
        <dbReference type="EMBL" id="GAA95107.1"/>
    </source>
</evidence>
<dbReference type="STRING" id="764103.G7DX10"/>
<evidence type="ECO:0000256" key="4">
    <source>
        <dbReference type="ARBA" id="ARBA00024778"/>
    </source>
</evidence>
<comment type="function">
    <text evidence="4">Non catalytic subunit of RNase H2, an endonuclease that specifically degrades the RNA of RNA:DNA hybrids. Participates in DNA replication, possibly by mediating the removal of lagging-strand Okazaki fragment RNA primers during DNA replication. Mediates the excision of single ribonucleotides from DNA:RNA duplexes.</text>
</comment>
<dbReference type="OrthoDB" id="29098at2759"/>
<reference evidence="9 10" key="2">
    <citation type="journal article" date="2012" name="Open Biol.">
        <title>Characteristics of nucleosomes and linker DNA regions on the genome of the basidiomycete Mixia osmundae revealed by mono- and dinucleosome mapping.</title>
        <authorList>
            <person name="Nishida H."/>
            <person name="Kondo S."/>
            <person name="Matsumoto T."/>
            <person name="Suzuki Y."/>
            <person name="Yoshikawa H."/>
            <person name="Taylor T.D."/>
            <person name="Sugiyama J."/>
        </authorList>
    </citation>
    <scope>NUCLEOTIDE SEQUENCE [LARGE SCALE GENOMIC DNA]</scope>
    <source>
        <strain evidence="10">CBS 9802 / IAM 14324 / JCM 22182 / KY 12970</strain>
    </source>
</reference>
<keyword evidence="3" id="KW-0539">Nucleus</keyword>
<dbReference type="PANTHER" id="PTHR13383:SF11">
    <property type="entry name" value="RIBONUCLEASE H2 SUBUNIT B"/>
    <property type="match status" value="1"/>
</dbReference>
<name>G7DX10_MIXOS</name>
<feature type="domain" description="Rnh202 triple barrel" evidence="8">
    <location>
        <begin position="7"/>
        <end position="80"/>
    </location>
</feature>
<evidence type="ECO:0000256" key="6">
    <source>
        <dbReference type="SAM" id="MobiDB-lite"/>
    </source>
</evidence>
<comment type="caution">
    <text evidence="9">The sequence shown here is derived from an EMBL/GenBank/DDBJ whole genome shotgun (WGS) entry which is preliminary data.</text>
</comment>
<reference evidence="9 10" key="1">
    <citation type="journal article" date="2011" name="J. Gen. Appl. Microbiol.">
        <title>Draft genome sequencing of the enigmatic basidiomycete Mixia osmundae.</title>
        <authorList>
            <person name="Nishida H."/>
            <person name="Nagatsuka Y."/>
            <person name="Sugiyama J."/>
        </authorList>
    </citation>
    <scope>NUCLEOTIDE SEQUENCE [LARGE SCALE GENOMIC DNA]</scope>
    <source>
        <strain evidence="10">CBS 9802 / IAM 14324 / JCM 22182 / KY 12970</strain>
    </source>
</reference>
<evidence type="ECO:0000256" key="5">
    <source>
        <dbReference type="ARBA" id="ARBA00033464"/>
    </source>
</evidence>
<dbReference type="HOGENOM" id="CLU_058486_0_0_1"/>
<dbReference type="Pfam" id="PF09468">
    <property type="entry name" value="RNase_H2-Ydr279"/>
    <property type="match status" value="1"/>
</dbReference>
<dbReference type="InterPro" id="IPR041195">
    <property type="entry name" value="Rnh202_N"/>
</dbReference>
<dbReference type="eggNOG" id="ENOG502S9TQ">
    <property type="taxonomic scope" value="Eukaryota"/>
</dbReference>
<dbReference type="Proteomes" id="UP000009131">
    <property type="component" value="Unassembled WGS sequence"/>
</dbReference>
<proteinExistence type="predicted"/>
<dbReference type="GO" id="GO:0006401">
    <property type="term" value="P:RNA catabolic process"/>
    <property type="evidence" value="ECO:0007669"/>
    <property type="project" value="TreeGrafter"/>
</dbReference>
<sequence length="396" mass="42328">MQTLTVLPDYLRTAAWTRLVRLPHPSTGGPALFLLYKTAAGDGILELQAIKPDEHEKRSWFVGKETVCSDGRLLLFTPIDAVYLLVRVLEAAQSTNKSFLPLGDIFGSAADHLGFTGKEAEDFVLQSSDIAALEHLTCVQGALEKLCDARDLGGELKAYRLSERRLCDYLAARVEMIARSPAFATCGALVSGLSKAGIHTSEDCLGGPTDISDIVKQQAREQIAIQLLSQYLSPEHQTLLRDRYKHEELAQHLERDSITAELLTHMPGLRKPLAHENSNPSEGLPDGPAFHKTSSGAGLAAAKKKAKPLVSSGVARLAKVNTSRVHKLSSFFTKKGTPPSAGATPESESQNPLDEVRDGSQRSASQDSATKDAPGSSANEPTSSVPMTAPSAGAAA</sequence>
<dbReference type="AlphaFoldDB" id="G7DX10"/>
<protein>
    <recommendedName>
        <fullName evidence="2">Ribonuclease H2 subunit B</fullName>
    </recommendedName>
    <alternativeName>
        <fullName evidence="5">Ribonuclease HI subunit B</fullName>
    </alternativeName>
</protein>
<dbReference type="EMBL" id="BABT02000054">
    <property type="protein sequence ID" value="GAA95107.1"/>
    <property type="molecule type" value="Genomic_DNA"/>
</dbReference>
<evidence type="ECO:0000259" key="7">
    <source>
        <dbReference type="Pfam" id="PF09468"/>
    </source>
</evidence>
<dbReference type="InParanoid" id="G7DX10"/>
<feature type="region of interest" description="Disordered" evidence="6">
    <location>
        <begin position="270"/>
        <end position="301"/>
    </location>
</feature>
<gene>
    <name evidence="9" type="primary">Mo01762</name>
    <name evidence="9" type="ORF">E5Q_01762</name>
</gene>
<keyword evidence="10" id="KW-1185">Reference proteome</keyword>
<feature type="compositionally biased region" description="Polar residues" evidence="6">
    <location>
        <begin position="376"/>
        <end position="386"/>
    </location>
</feature>
<dbReference type="GO" id="GO:0032299">
    <property type="term" value="C:ribonuclease H2 complex"/>
    <property type="evidence" value="ECO:0007669"/>
    <property type="project" value="InterPro"/>
</dbReference>
<dbReference type="OMA" id="AQWVLIA"/>
<dbReference type="FunCoup" id="G7DX10">
    <property type="interactions" value="51"/>
</dbReference>
<feature type="domain" description="Ribonuclease H2 subunit B wHTH" evidence="7">
    <location>
        <begin position="83"/>
        <end position="240"/>
    </location>
</feature>
<dbReference type="GO" id="GO:0005654">
    <property type="term" value="C:nucleoplasm"/>
    <property type="evidence" value="ECO:0007669"/>
    <property type="project" value="TreeGrafter"/>
</dbReference>
<dbReference type="RefSeq" id="XP_014566657.1">
    <property type="nucleotide sequence ID" value="XM_014711171.1"/>
</dbReference>
<dbReference type="Pfam" id="PF17745">
    <property type="entry name" value="Ydr279_N"/>
    <property type="match status" value="1"/>
</dbReference>
<evidence type="ECO:0000256" key="2">
    <source>
        <dbReference type="ARBA" id="ARBA00019062"/>
    </source>
</evidence>
<dbReference type="Gene3D" id="2.20.25.530">
    <property type="match status" value="1"/>
</dbReference>
<dbReference type="Gene3D" id="1.10.20.120">
    <property type="match status" value="1"/>
</dbReference>
<evidence type="ECO:0000313" key="10">
    <source>
        <dbReference type="Proteomes" id="UP000009131"/>
    </source>
</evidence>
<dbReference type="InterPro" id="IPR019024">
    <property type="entry name" value="RNase_H2_suB_wHTH"/>
</dbReference>